<organism evidence="1 2">
    <name type="scientific">Faecalibaculum rodentium</name>
    <dbReference type="NCBI Taxonomy" id="1702221"/>
    <lineage>
        <taxon>Bacteria</taxon>
        <taxon>Bacillati</taxon>
        <taxon>Bacillota</taxon>
        <taxon>Erysipelotrichia</taxon>
        <taxon>Erysipelotrichales</taxon>
        <taxon>Erysipelotrichaceae</taxon>
        <taxon>Faecalibaculum</taxon>
    </lineage>
</organism>
<gene>
    <name evidence="1" type="ORF">AALO17_01810</name>
</gene>
<dbReference type="AlphaFoldDB" id="A0A140DRN8"/>
<dbReference type="EMBL" id="CP011391">
    <property type="protein sequence ID" value="AMK53315.1"/>
    <property type="molecule type" value="Genomic_DNA"/>
</dbReference>
<name>A0A140DRN8_9FIRM</name>
<proteinExistence type="predicted"/>
<keyword evidence="2" id="KW-1185">Reference proteome</keyword>
<reference evidence="1 2" key="1">
    <citation type="journal article" date="2016" name="Gut Pathog.">
        <title>Whole genome sequencing of "Faecalibaculum rodentium" ALO17, isolated from C57BL/6J laboratory mouse feces.</title>
        <authorList>
            <person name="Lim S."/>
            <person name="Chang D.H."/>
            <person name="Ahn S."/>
            <person name="Kim B.C."/>
        </authorList>
    </citation>
    <scope>NUCLEOTIDE SEQUENCE [LARGE SCALE GENOMIC DNA]</scope>
    <source>
        <strain evidence="1 2">Alo17</strain>
    </source>
</reference>
<evidence type="ECO:0000313" key="2">
    <source>
        <dbReference type="Proteomes" id="UP000069771"/>
    </source>
</evidence>
<accession>A0A140DRN8</accession>
<dbReference type="KEGG" id="fro:AALO17_01810"/>
<sequence length="44" mass="5077">MIHRIFFNGEIVSPACAAPAGIYYTISEFSAKWYKVKFKIIFSM</sequence>
<evidence type="ECO:0000313" key="1">
    <source>
        <dbReference type="EMBL" id="AMK53315.1"/>
    </source>
</evidence>
<dbReference type="STRING" id="1702221.AALO17_01810"/>
<dbReference type="Proteomes" id="UP000069771">
    <property type="component" value="Chromosome"/>
</dbReference>
<protein>
    <submittedName>
        <fullName evidence="1">Uncharacterized protein</fullName>
    </submittedName>
</protein>